<protein>
    <submittedName>
        <fullName evidence="7">Inorganic phosphate transporter</fullName>
    </submittedName>
</protein>
<feature type="transmembrane region" description="Helical" evidence="6">
    <location>
        <begin position="16"/>
        <end position="34"/>
    </location>
</feature>
<keyword evidence="2" id="KW-0813">Transport</keyword>
<evidence type="ECO:0000256" key="5">
    <source>
        <dbReference type="ARBA" id="ARBA00023136"/>
    </source>
</evidence>
<evidence type="ECO:0000256" key="3">
    <source>
        <dbReference type="ARBA" id="ARBA00022692"/>
    </source>
</evidence>
<dbReference type="GO" id="GO:0016020">
    <property type="term" value="C:membrane"/>
    <property type="evidence" value="ECO:0007669"/>
    <property type="project" value="UniProtKB-SubCell"/>
</dbReference>
<sequence length="350" mass="37309">MDVSFLNFWGGILENPMLLITVLFTLGVIFVNGWTDAPNAIATCVTTRCLSPRKAIIMSAVFNFFGVFIMTQINSSVASTISNMVDFGVDTHNAMIALCAALFSIVVYSVAASFFGIPTSESHSLIAGLSGAAIAIQHGTGGINGSEWVKVLYGLVLSLVLGFLTGWIVCKVITIICQGIERRAANSFFRYAQIAGAAAMSFMHGAQDGQKFIGVLFLGIAFANGQNSVTGMAIPVWLMLLCSIVMALGTSVGGEKIIKSVGMDMVKLERYQGFAADVSGALCLLYSSLFGIPVSTTHTKTSSIMGVGAVKRLSAINFGVVKDMMLTWIFTFPGCGFISFVIAKIFMYIF</sequence>
<feature type="transmembrane region" description="Helical" evidence="6">
    <location>
        <begin position="55"/>
        <end position="74"/>
    </location>
</feature>
<feature type="transmembrane region" description="Helical" evidence="6">
    <location>
        <begin position="274"/>
        <end position="292"/>
    </location>
</feature>
<proteinExistence type="predicted"/>
<dbReference type="PANTHER" id="PTHR11101:SF80">
    <property type="entry name" value="PHOSPHATE TRANSPORTER"/>
    <property type="match status" value="1"/>
</dbReference>
<dbReference type="PANTHER" id="PTHR11101">
    <property type="entry name" value="PHOSPHATE TRANSPORTER"/>
    <property type="match status" value="1"/>
</dbReference>
<name>A0A9D1EDN1_9FIRM</name>
<feature type="transmembrane region" description="Helical" evidence="6">
    <location>
        <begin position="124"/>
        <end position="145"/>
    </location>
</feature>
<accession>A0A9D1EDN1</accession>
<evidence type="ECO:0000313" key="7">
    <source>
        <dbReference type="EMBL" id="HIR88431.1"/>
    </source>
</evidence>
<keyword evidence="4 6" id="KW-1133">Transmembrane helix</keyword>
<feature type="transmembrane region" description="Helical" evidence="6">
    <location>
        <begin position="188"/>
        <end position="206"/>
    </location>
</feature>
<feature type="transmembrane region" description="Helical" evidence="6">
    <location>
        <begin position="234"/>
        <end position="253"/>
    </location>
</feature>
<gene>
    <name evidence="7" type="ORF">IAC96_05715</name>
</gene>
<dbReference type="AlphaFoldDB" id="A0A9D1EDN1"/>
<dbReference type="EMBL" id="DVHN01000063">
    <property type="protein sequence ID" value="HIR88431.1"/>
    <property type="molecule type" value="Genomic_DNA"/>
</dbReference>
<evidence type="ECO:0000256" key="4">
    <source>
        <dbReference type="ARBA" id="ARBA00022989"/>
    </source>
</evidence>
<dbReference type="GO" id="GO:0005315">
    <property type="term" value="F:phosphate transmembrane transporter activity"/>
    <property type="evidence" value="ECO:0007669"/>
    <property type="project" value="InterPro"/>
</dbReference>
<feature type="transmembrane region" description="Helical" evidence="6">
    <location>
        <begin position="151"/>
        <end position="176"/>
    </location>
</feature>
<dbReference type="GO" id="GO:0035435">
    <property type="term" value="P:phosphate ion transmembrane transport"/>
    <property type="evidence" value="ECO:0007669"/>
    <property type="project" value="TreeGrafter"/>
</dbReference>
<reference evidence="7" key="2">
    <citation type="journal article" date="2021" name="PeerJ">
        <title>Extensive microbial diversity within the chicken gut microbiome revealed by metagenomics and culture.</title>
        <authorList>
            <person name="Gilroy R."/>
            <person name="Ravi A."/>
            <person name="Getino M."/>
            <person name="Pursley I."/>
            <person name="Horton D.L."/>
            <person name="Alikhan N.F."/>
            <person name="Baker D."/>
            <person name="Gharbi K."/>
            <person name="Hall N."/>
            <person name="Watson M."/>
            <person name="Adriaenssens E.M."/>
            <person name="Foster-Nyarko E."/>
            <person name="Jarju S."/>
            <person name="Secka A."/>
            <person name="Antonio M."/>
            <person name="Oren A."/>
            <person name="Chaudhuri R.R."/>
            <person name="La Ragione R."/>
            <person name="Hildebrand F."/>
            <person name="Pallen M.J."/>
        </authorList>
    </citation>
    <scope>NUCLEOTIDE SEQUENCE</scope>
    <source>
        <strain evidence="7">ChiW13-3771</strain>
    </source>
</reference>
<evidence type="ECO:0000256" key="1">
    <source>
        <dbReference type="ARBA" id="ARBA00004141"/>
    </source>
</evidence>
<evidence type="ECO:0000256" key="2">
    <source>
        <dbReference type="ARBA" id="ARBA00022448"/>
    </source>
</evidence>
<evidence type="ECO:0000313" key="8">
    <source>
        <dbReference type="Proteomes" id="UP000824201"/>
    </source>
</evidence>
<feature type="transmembrane region" description="Helical" evidence="6">
    <location>
        <begin position="94"/>
        <end position="117"/>
    </location>
</feature>
<organism evidence="7 8">
    <name type="scientific">Candidatus Fimimorpha faecalis</name>
    <dbReference type="NCBI Taxonomy" id="2840824"/>
    <lineage>
        <taxon>Bacteria</taxon>
        <taxon>Bacillati</taxon>
        <taxon>Bacillota</taxon>
        <taxon>Clostridia</taxon>
        <taxon>Eubacteriales</taxon>
        <taxon>Candidatus Fimimorpha</taxon>
    </lineage>
</organism>
<keyword evidence="3 6" id="KW-0812">Transmembrane</keyword>
<evidence type="ECO:0000256" key="6">
    <source>
        <dbReference type="SAM" id="Phobius"/>
    </source>
</evidence>
<feature type="transmembrane region" description="Helical" evidence="6">
    <location>
        <begin position="328"/>
        <end position="349"/>
    </location>
</feature>
<comment type="subcellular location">
    <subcellularLocation>
        <location evidence="1">Membrane</location>
        <topology evidence="1">Multi-pass membrane protein</topology>
    </subcellularLocation>
</comment>
<keyword evidence="5 6" id="KW-0472">Membrane</keyword>
<comment type="caution">
    <text evidence="7">The sequence shown here is derived from an EMBL/GenBank/DDBJ whole genome shotgun (WGS) entry which is preliminary data.</text>
</comment>
<dbReference type="Pfam" id="PF01384">
    <property type="entry name" value="PHO4"/>
    <property type="match status" value="1"/>
</dbReference>
<dbReference type="Proteomes" id="UP000824201">
    <property type="component" value="Unassembled WGS sequence"/>
</dbReference>
<reference evidence="7" key="1">
    <citation type="submission" date="2020-10" db="EMBL/GenBank/DDBJ databases">
        <authorList>
            <person name="Gilroy R."/>
        </authorList>
    </citation>
    <scope>NUCLEOTIDE SEQUENCE</scope>
    <source>
        <strain evidence="7">ChiW13-3771</strain>
    </source>
</reference>
<dbReference type="InterPro" id="IPR001204">
    <property type="entry name" value="Phos_transporter"/>
</dbReference>